<reference evidence="1" key="1">
    <citation type="submission" date="2023-08" db="EMBL/GenBank/DDBJ databases">
        <title>Reference Genome Resource for the Citrus Pathogen Phytophthora citrophthora.</title>
        <authorList>
            <person name="Moller H."/>
            <person name="Coetzee B."/>
            <person name="Rose L.J."/>
            <person name="Van Niekerk J.M."/>
        </authorList>
    </citation>
    <scope>NUCLEOTIDE SEQUENCE</scope>
    <source>
        <strain evidence="1">STE-U-9442</strain>
    </source>
</reference>
<evidence type="ECO:0000313" key="1">
    <source>
        <dbReference type="EMBL" id="KAK1940772.1"/>
    </source>
</evidence>
<evidence type="ECO:0000313" key="2">
    <source>
        <dbReference type="Proteomes" id="UP001259832"/>
    </source>
</evidence>
<proteinExistence type="predicted"/>
<accession>A0AAD9GLK5</accession>
<organism evidence="1 2">
    <name type="scientific">Phytophthora citrophthora</name>
    <dbReference type="NCBI Taxonomy" id="4793"/>
    <lineage>
        <taxon>Eukaryota</taxon>
        <taxon>Sar</taxon>
        <taxon>Stramenopiles</taxon>
        <taxon>Oomycota</taxon>
        <taxon>Peronosporomycetes</taxon>
        <taxon>Peronosporales</taxon>
        <taxon>Peronosporaceae</taxon>
        <taxon>Phytophthora</taxon>
    </lineage>
</organism>
<dbReference type="Proteomes" id="UP001259832">
    <property type="component" value="Unassembled WGS sequence"/>
</dbReference>
<sequence length="67" mass="7407">MAAKLCEYLKYTLKDLNERHVRDAKAKEALSHEQMLPVIAAVRTVNCSMNGAGTLVVDSSSLRSNEQ</sequence>
<protein>
    <submittedName>
        <fullName evidence="1">Uncharacterized protein</fullName>
    </submittedName>
</protein>
<keyword evidence="2" id="KW-1185">Reference proteome</keyword>
<dbReference type="EMBL" id="JASMQC010000013">
    <property type="protein sequence ID" value="KAK1940772.1"/>
    <property type="molecule type" value="Genomic_DNA"/>
</dbReference>
<gene>
    <name evidence="1" type="ORF">P3T76_007478</name>
</gene>
<dbReference type="AlphaFoldDB" id="A0AAD9GLK5"/>
<name>A0AAD9GLK5_9STRA</name>
<comment type="caution">
    <text evidence="1">The sequence shown here is derived from an EMBL/GenBank/DDBJ whole genome shotgun (WGS) entry which is preliminary data.</text>
</comment>